<feature type="compositionally biased region" description="Polar residues" evidence="4">
    <location>
        <begin position="615"/>
        <end position="630"/>
    </location>
</feature>
<keyword evidence="9" id="KW-1185">Reference proteome</keyword>
<keyword evidence="5" id="KW-0472">Membrane</keyword>
<keyword evidence="3 6" id="KW-0732">Signal</keyword>
<organism evidence="8 9">
    <name type="scientific">Allofournierella massiliensis</name>
    <dbReference type="NCBI Taxonomy" id="1650663"/>
    <lineage>
        <taxon>Bacteria</taxon>
        <taxon>Bacillati</taxon>
        <taxon>Bacillota</taxon>
        <taxon>Clostridia</taxon>
        <taxon>Eubacteriales</taxon>
        <taxon>Oscillospiraceae</taxon>
        <taxon>Allofournierella</taxon>
    </lineage>
</organism>
<keyword evidence="5" id="KW-1133">Transmembrane helix</keyword>
<sequence length="2135" mass="233904">MEEIMKKYKFRHRFTALLLAFLMCMSLMPATVLAEEIPASSEVSSVSESASEPQPDSSSVPESEVASEASSAATSESASTSTEEPAPDSPTLSEQAQAFIAAVDALDRESILSAVNSWALASQAWQADKENPDLIAALDEATVLSDEASAPVTAAEDLYLSLTEEEKANEAVAAAYSALAALVVTMQATIENPSVPSEGDGGDDAGSPPDLEEIHQVLYGDLPDAPTDSYMGSYGLPVATGDTKIGISHWNDDPSIAIGYMDSEALNSDGLSITVPRQAGESFAIAPIFVQVEYPANNSTSQIILPDDVVLLNYDGEPADEQTAEKLLNASYVEASAATTGIYVQANHDFTVRFRYNAPDGTSLEKSLNVHLEGETEPQVKASSVSTYEARPEPDTKTGKITSVQKVNGSWLIWFNGQEAYCCTHGAQGKPNGCPTYNYSHTSIVTAAQYTPGDHYANQVNIWGGLGQLSLGLMSADAAMDSVYDDVQRWIITNYPDSVAAKSYISSYNQMDSGVSTYVAESDYYTYIYQPPISGWQTVALIGPPTGSIDPNVPPAGAEYYASWSAAPQTASGSFDANYTVNVDKQQLETAEKVDGATIEIEPLEKGGTIDGGNWSITPADKQTVTTSGHTMDDDYQYNGGDASASWSLHYSVTKTSTSSLSGSEGPYSSQAEADAAAASAKANAESQLRAEAQGMVDRAISAAKSELASIDFRFDETVVPVGFEFYDGEHGSKQTISVPMDSSDNYVMRNDEWSLQVNIRKTDSETGETIVSDAEYEVFEWDTVTQQYIPFHAEKPREAIAHTYNGYHVVRNEDGTYSVANSTDYGTEFDTSRTMYYTQRNEGKFLIVETKAPDGYFGDWTDIEQPGEAGTPLGKRAYYIEITKDNDGSVIWLDNADYNADIATSYTGGIKLLTSDGQEATVTIYDQTQDAGRTYSTDRTGRANNEDSYTMTPEDGVFQNDRVLGEIILVKSDLDQLRPTPMAEGGEDWEVPGNAPHGEASIEGAVYDLYAAEDILHPDGVSGVVDYSKITDQDGNPIWHTTVRTNGGWDDSYLPILSKDHLVASAEIKDGVLVFGNLYLGRYYLVERATGLVLPVDTNSKFYVTGQYPELNRKLEPTGEYSPLEEYYGEYTDYVYKNQYSAVAEGRSPEGFKTYDGYYLSYAEGYLCDEINHYETLSYGDESGYVVREGEQSLDAVLKGGFELRKLVSTTGPASPAPKLEGAGFTVYRIADLSKESQFTLNPDGSYNIQSVLDAYRKDNYDPDTLKYDFTGEAQAIARMFESDADLVYAYNATLTDAGDFANGSGLGWVPTGTTNEYRLSEIYTNEEGIIRVTGLPYGQYLVVETTIPKDVFQADPFGFKVDSDTPQSIFCQPNGSVTEPSNSYVTYNILDEEMEGYLKLVKVDAETGKAVKLANTAFAIYKLNDDGTRKRLSMIDPDSGDPTVKTDVFYTDENGMMKTPEKLPLGRYLIEELEGPNGFFNDEQYTVEFEISSDSAWEVIGNAVNGMDEYILTQEYINHESLGKLTIRKIGEVLMGWQEDEGDILDPEYSGMARPGHFVYEDRPIPGAQYTITANEDIYTQDRQTDAEGNRTLWYAKGDVVAVVTTGDGTSDINVFRPGRTQATYDFLSVIHDGTIGEVTVTLPLGSYHIEETKPPYGYTGTAQSYDVVFTWDNQTNSVVMAQSITSTDENGNTTTTEYEVINAEDATAEFTEQQTLKFHNDRVKPEIDIYKKDIKTGELVAGAVYNLITTDNIYNADGKLVFHAGDLIATSAPTDENGHTTFICDLPMRGQYYGVDGVYIPENIYGTDADHTKNSGNYIIREIKAPDGYYLDAPDTEITFTYAGADSATVTIESTFQNDATSFHVSKRELTGDEELPGAKLTIKDTDGNVVREWISGEEPVEIRGLLFDKVYTLTETNPAPGYALAEDIRFKLVQSKNEDGDLINAADVYVCTGKDWLIFDHWEKMEDGMVVMRDDIIRVEISKQDITTKQELPGAHLVIKDENGNVVASWVSSDKPYYIEKLPAGKYVLIEESAPDGYLVAEKIEFEVKPTGEIQTVVMYDSRVPTPEQPTPETPTPTPPTLPQTGDLPWLPVALGVVAAGAAVCILVMSRKRDLALRDDDSKQEQQDHEQ</sequence>
<dbReference type="Pfam" id="PF17802">
    <property type="entry name" value="SpaA"/>
    <property type="match status" value="4"/>
</dbReference>
<feature type="region of interest" description="Disordered" evidence="4">
    <location>
        <begin position="608"/>
        <end position="631"/>
    </location>
</feature>
<evidence type="ECO:0000256" key="5">
    <source>
        <dbReference type="SAM" id="Phobius"/>
    </source>
</evidence>
<evidence type="ECO:0000256" key="1">
    <source>
        <dbReference type="ARBA" id="ARBA00007257"/>
    </source>
</evidence>
<evidence type="ECO:0000256" key="3">
    <source>
        <dbReference type="ARBA" id="ARBA00022729"/>
    </source>
</evidence>
<evidence type="ECO:0000313" key="9">
    <source>
        <dbReference type="Proteomes" id="UP001529380"/>
    </source>
</evidence>
<evidence type="ECO:0000256" key="6">
    <source>
        <dbReference type="SAM" id="SignalP"/>
    </source>
</evidence>
<keyword evidence="5" id="KW-0812">Transmembrane</keyword>
<proteinExistence type="inferred from homology"/>
<dbReference type="PANTHER" id="PTHR36108:SF13">
    <property type="entry name" value="COLOSSIN-B-RELATED"/>
    <property type="match status" value="1"/>
</dbReference>
<name>A0ABT7UMK8_9FIRM</name>
<feature type="domain" description="SpaA-like prealbumin fold" evidence="7">
    <location>
        <begin position="1983"/>
        <end position="2065"/>
    </location>
</feature>
<dbReference type="Gene3D" id="2.60.40.10">
    <property type="entry name" value="Immunoglobulins"/>
    <property type="match status" value="7"/>
</dbReference>
<protein>
    <submittedName>
        <fullName evidence="8">SpaA isopeptide-forming pilin-related protein</fullName>
    </submittedName>
</protein>
<feature type="region of interest" description="Disordered" evidence="4">
    <location>
        <begin position="2067"/>
        <end position="2089"/>
    </location>
</feature>
<evidence type="ECO:0000256" key="4">
    <source>
        <dbReference type="SAM" id="MobiDB-lite"/>
    </source>
</evidence>
<dbReference type="PANTHER" id="PTHR36108">
    <property type="entry name" value="COLOSSIN-B-RELATED"/>
    <property type="match status" value="1"/>
</dbReference>
<comment type="caution">
    <text evidence="8">The sequence shown here is derived from an EMBL/GenBank/DDBJ whole genome shotgun (WGS) entry which is preliminary data.</text>
</comment>
<feature type="domain" description="SpaA-like prealbumin fold" evidence="7">
    <location>
        <begin position="1865"/>
        <end position="1940"/>
    </location>
</feature>
<feature type="domain" description="SpaA-like prealbumin fold" evidence="7">
    <location>
        <begin position="1320"/>
        <end position="1367"/>
    </location>
</feature>
<feature type="region of interest" description="Disordered" evidence="4">
    <location>
        <begin position="44"/>
        <end position="92"/>
    </location>
</feature>
<evidence type="ECO:0000259" key="7">
    <source>
        <dbReference type="Pfam" id="PF17802"/>
    </source>
</evidence>
<reference evidence="8 9" key="3">
    <citation type="submission" date="2023-06" db="EMBL/GenBank/DDBJ databases">
        <authorList>
            <person name="Zeman M."/>
            <person name="Kubasova T."/>
            <person name="Jahodarova E."/>
            <person name="Nykrynova M."/>
            <person name="Rychlik I."/>
        </authorList>
    </citation>
    <scope>NUCLEOTIDE SEQUENCE [LARGE SCALE GENOMIC DNA]</scope>
    <source>
        <strain evidence="8 9">ET340</strain>
    </source>
</reference>
<feature type="signal peptide" evidence="6">
    <location>
        <begin position="1"/>
        <end position="34"/>
    </location>
</feature>
<gene>
    <name evidence="8" type="ORF">QUW08_02245</name>
</gene>
<feature type="region of interest" description="Disordered" evidence="4">
    <location>
        <begin position="192"/>
        <end position="211"/>
    </location>
</feature>
<evidence type="ECO:0000256" key="2">
    <source>
        <dbReference type="ARBA" id="ARBA00022525"/>
    </source>
</evidence>
<feature type="transmembrane region" description="Helical" evidence="5">
    <location>
        <begin position="2094"/>
        <end position="2113"/>
    </location>
</feature>
<feature type="region of interest" description="Disordered" evidence="4">
    <location>
        <begin position="934"/>
        <end position="956"/>
    </location>
</feature>
<feature type="compositionally biased region" description="Pro residues" evidence="4">
    <location>
        <begin position="2071"/>
        <end position="2086"/>
    </location>
</feature>
<feature type="compositionally biased region" description="Low complexity" evidence="4">
    <location>
        <begin position="44"/>
        <end position="84"/>
    </location>
</feature>
<dbReference type="RefSeq" id="WP_289598949.1">
    <property type="nucleotide sequence ID" value="NZ_JAUDCL010000002.1"/>
</dbReference>
<reference evidence="8 9" key="1">
    <citation type="submission" date="2023-06" db="EMBL/GenBank/DDBJ databases">
        <title>Identification and characterization of horizontal gene transfer across gut microbiota members of farm animals based on homology search.</title>
        <authorList>
            <person name="Schwarzerova J."/>
            <person name="Nykrynova M."/>
            <person name="Jureckova K."/>
            <person name="Cejkova D."/>
            <person name="Rychlik I."/>
        </authorList>
    </citation>
    <scope>NUCLEOTIDE SEQUENCE [LARGE SCALE GENOMIC DNA]</scope>
    <source>
        <strain evidence="8 9">ET340</strain>
    </source>
</reference>
<reference evidence="9" key="2">
    <citation type="submission" date="2023-06" db="EMBL/GenBank/DDBJ databases">
        <title>Identification and characterization of horizontal gene transfer across gut microbiota members of farm animals based on homology search.</title>
        <authorList>
            <person name="Zeman M."/>
            <person name="Kubasova T."/>
            <person name="Jahodarova E."/>
            <person name="Nykrynova M."/>
            <person name="Rychlik I."/>
        </authorList>
    </citation>
    <scope>NUCLEOTIDE SEQUENCE [LARGE SCALE GENOMIC DNA]</scope>
    <source>
        <strain evidence="9">ET340</strain>
    </source>
</reference>
<comment type="similarity">
    <text evidence="1">Belongs to the serine-aspartate repeat-containing protein (SDr) family.</text>
</comment>
<keyword evidence="2" id="KW-0964">Secreted</keyword>
<evidence type="ECO:0000313" key="8">
    <source>
        <dbReference type="EMBL" id="MDM8200119.1"/>
    </source>
</evidence>
<dbReference type="InterPro" id="IPR013783">
    <property type="entry name" value="Ig-like_fold"/>
</dbReference>
<feature type="chain" id="PRO_5045918856" evidence="6">
    <location>
        <begin position="35"/>
        <end position="2135"/>
    </location>
</feature>
<dbReference type="Proteomes" id="UP001529380">
    <property type="component" value="Unassembled WGS sequence"/>
</dbReference>
<dbReference type="InterPro" id="IPR041033">
    <property type="entry name" value="SpaA_PFL_dom_1"/>
</dbReference>
<feature type="domain" description="SpaA-like prealbumin fold" evidence="7">
    <location>
        <begin position="1399"/>
        <end position="1496"/>
    </location>
</feature>
<accession>A0ABT7UMK8</accession>
<dbReference type="EMBL" id="JAUDCL010000002">
    <property type="protein sequence ID" value="MDM8200119.1"/>
    <property type="molecule type" value="Genomic_DNA"/>
</dbReference>